<gene>
    <name evidence="1" type="ORF">ACIP2Z_10890</name>
</gene>
<sequence>MARRVRPLRLVEEAAGAVRCHPKHEVSPCGAVVHRGLDRGAVLLRVALQAVQHGLVHRTALFDDQDLVVDLGESLTWDAHREVGHGCVSS</sequence>
<proteinExistence type="predicted"/>
<dbReference type="EMBL" id="JBIVGG010000004">
    <property type="protein sequence ID" value="MFJ4079451.1"/>
    <property type="molecule type" value="Genomic_DNA"/>
</dbReference>
<comment type="caution">
    <text evidence="1">The sequence shown here is derived from an EMBL/GenBank/DDBJ whole genome shotgun (WGS) entry which is preliminary data.</text>
</comment>
<keyword evidence="2" id="KW-1185">Reference proteome</keyword>
<name>A0ABW8FBN3_9ACTN</name>
<protein>
    <submittedName>
        <fullName evidence="1">Uncharacterized protein</fullName>
    </submittedName>
</protein>
<dbReference type="RefSeq" id="WP_402071840.1">
    <property type="nucleotide sequence ID" value="NZ_JBIVGG010000004.1"/>
</dbReference>
<evidence type="ECO:0000313" key="1">
    <source>
        <dbReference type="EMBL" id="MFJ4079451.1"/>
    </source>
</evidence>
<reference evidence="1 2" key="1">
    <citation type="submission" date="2024-10" db="EMBL/GenBank/DDBJ databases">
        <title>The Natural Products Discovery Center: Release of the First 8490 Sequenced Strains for Exploring Actinobacteria Biosynthetic Diversity.</title>
        <authorList>
            <person name="Kalkreuter E."/>
            <person name="Kautsar S.A."/>
            <person name="Yang D."/>
            <person name="Bader C.D."/>
            <person name="Teijaro C.N."/>
            <person name="Fluegel L."/>
            <person name="Davis C.M."/>
            <person name="Simpson J.R."/>
            <person name="Lauterbach L."/>
            <person name="Steele A.D."/>
            <person name="Gui C."/>
            <person name="Meng S."/>
            <person name="Li G."/>
            <person name="Viehrig K."/>
            <person name="Ye F."/>
            <person name="Su P."/>
            <person name="Kiefer A.F."/>
            <person name="Nichols A."/>
            <person name="Cepeda A.J."/>
            <person name="Yan W."/>
            <person name="Fan B."/>
            <person name="Jiang Y."/>
            <person name="Adhikari A."/>
            <person name="Zheng C.-J."/>
            <person name="Schuster L."/>
            <person name="Cowan T.M."/>
            <person name="Smanski M.J."/>
            <person name="Chevrette M.G."/>
            <person name="De Carvalho L.P.S."/>
            <person name="Shen B."/>
        </authorList>
    </citation>
    <scope>NUCLEOTIDE SEQUENCE [LARGE SCALE GENOMIC DNA]</scope>
    <source>
        <strain evidence="1 2">NPDC089932</strain>
    </source>
</reference>
<evidence type="ECO:0000313" key="2">
    <source>
        <dbReference type="Proteomes" id="UP001617511"/>
    </source>
</evidence>
<accession>A0ABW8FBN3</accession>
<dbReference type="Proteomes" id="UP001617511">
    <property type="component" value="Unassembled WGS sequence"/>
</dbReference>
<organism evidence="1 2">
    <name type="scientific">Streptomyces iakyrus</name>
    <dbReference type="NCBI Taxonomy" id="68219"/>
    <lineage>
        <taxon>Bacteria</taxon>
        <taxon>Bacillati</taxon>
        <taxon>Actinomycetota</taxon>
        <taxon>Actinomycetes</taxon>
        <taxon>Kitasatosporales</taxon>
        <taxon>Streptomycetaceae</taxon>
        <taxon>Streptomyces</taxon>
    </lineage>
</organism>